<accession>A0A0C2I496</accession>
<protein>
    <submittedName>
        <fullName evidence="1">Uncharacterized protein</fullName>
    </submittedName>
</protein>
<sequence>MRSLLPDNLHLRERSIDNRRTAVVDIYQYGQVFFRFEELDRQAIAHP</sequence>
<comment type="caution">
    <text evidence="1">The sequence shown here is derived from an EMBL/GenBank/DDBJ whole genome shotgun (WGS) entry which is preliminary data.</text>
</comment>
<dbReference type="RefSeq" id="WP_157016036.1">
    <property type="nucleotide sequence ID" value="NZ_JXDG01000058.1"/>
</dbReference>
<evidence type="ECO:0000313" key="1">
    <source>
        <dbReference type="EMBL" id="KIH81790.1"/>
    </source>
</evidence>
<organism evidence="1 2">
    <name type="scientific">Pseudomonas batumici</name>
    <dbReference type="NCBI Taxonomy" id="226910"/>
    <lineage>
        <taxon>Bacteria</taxon>
        <taxon>Pseudomonadati</taxon>
        <taxon>Pseudomonadota</taxon>
        <taxon>Gammaproteobacteria</taxon>
        <taxon>Pseudomonadales</taxon>
        <taxon>Pseudomonadaceae</taxon>
        <taxon>Pseudomonas</taxon>
    </lineage>
</organism>
<gene>
    <name evidence="1" type="ORF">UCMB321_4453</name>
</gene>
<reference evidence="1 2" key="1">
    <citation type="submission" date="2015-01" db="EMBL/GenBank/DDBJ databases">
        <title>Complete genome of Pseudomonas batumici UCM B-321 producer of the batumin antibiotic with strong antistaphilococcal and potential anticancer activity.</title>
        <authorList>
            <person name="Klochko V.V."/>
            <person name="Zelena L.B."/>
            <person name="Elena K.A."/>
            <person name="Reva O.N."/>
        </authorList>
    </citation>
    <scope>NUCLEOTIDE SEQUENCE [LARGE SCALE GENOMIC DNA]</scope>
    <source>
        <strain evidence="1 2">UCM B-321</strain>
    </source>
</reference>
<dbReference type="AlphaFoldDB" id="A0A0C2I496"/>
<name>A0A0C2I496_9PSED</name>
<proteinExistence type="predicted"/>
<dbReference type="Proteomes" id="UP000031535">
    <property type="component" value="Unassembled WGS sequence"/>
</dbReference>
<dbReference type="PATRIC" id="fig|226910.6.peg.4445"/>
<keyword evidence="2" id="KW-1185">Reference proteome</keyword>
<dbReference type="EMBL" id="JXDG01000058">
    <property type="protein sequence ID" value="KIH81790.1"/>
    <property type="molecule type" value="Genomic_DNA"/>
</dbReference>
<evidence type="ECO:0000313" key="2">
    <source>
        <dbReference type="Proteomes" id="UP000031535"/>
    </source>
</evidence>